<reference evidence="3" key="3">
    <citation type="submission" date="2025-09" db="UniProtKB">
        <authorList>
            <consortium name="Ensembl"/>
        </authorList>
    </citation>
    <scope>IDENTIFICATION</scope>
</reference>
<proteinExistence type="predicted"/>
<protein>
    <submittedName>
        <fullName evidence="3">Coiled-coil domain containing 3b</fullName>
    </submittedName>
</protein>
<feature type="chain" id="PRO_5025638576" evidence="2">
    <location>
        <begin position="20"/>
        <end position="275"/>
    </location>
</feature>
<evidence type="ECO:0000256" key="2">
    <source>
        <dbReference type="SAM" id="SignalP"/>
    </source>
</evidence>
<accession>A0A671VJJ1</accession>
<dbReference type="AlphaFoldDB" id="A0A671VJJ1"/>
<dbReference type="InterPro" id="IPR040311">
    <property type="entry name" value="CCDC3"/>
</dbReference>
<dbReference type="Ensembl" id="ENSSAUT00010028126.1">
    <property type="protein sequence ID" value="ENSSAUP00010026645.1"/>
    <property type="gene ID" value="ENSSAUG00010011556.1"/>
</dbReference>
<dbReference type="Proteomes" id="UP000472265">
    <property type="component" value="Chromosome 6"/>
</dbReference>
<dbReference type="GeneTree" id="ENSGT00390000014429"/>
<dbReference type="OrthoDB" id="9924766at2759"/>
<feature type="region of interest" description="Disordered" evidence="1">
    <location>
        <begin position="224"/>
        <end position="275"/>
    </location>
</feature>
<reference evidence="3" key="2">
    <citation type="submission" date="2025-08" db="UniProtKB">
        <authorList>
            <consortium name="Ensembl"/>
        </authorList>
    </citation>
    <scope>IDENTIFICATION</scope>
</reference>
<keyword evidence="2" id="KW-0732">Signal</keyword>
<dbReference type="InParanoid" id="A0A671VJJ1"/>
<dbReference type="PANTHER" id="PTHR31663">
    <property type="entry name" value="COILED-COIL DOMAIN-CONTAINING PROTEIN 3"/>
    <property type="match status" value="1"/>
</dbReference>
<feature type="compositionally biased region" description="Polar residues" evidence="1">
    <location>
        <begin position="246"/>
        <end position="255"/>
    </location>
</feature>
<dbReference type="PANTHER" id="PTHR31663:SF2">
    <property type="entry name" value="COILED-COIL DOMAIN-CONTAINING 3B"/>
    <property type="match status" value="1"/>
</dbReference>
<dbReference type="OMA" id="LRRIMWI"/>
<reference evidence="3" key="1">
    <citation type="submission" date="2021-04" db="EMBL/GenBank/DDBJ databases">
        <authorList>
            <consortium name="Wellcome Sanger Institute Data Sharing"/>
        </authorList>
    </citation>
    <scope>NUCLEOTIDE SEQUENCE [LARGE SCALE GENOMIC DNA]</scope>
</reference>
<name>A0A671VJJ1_SPAAU</name>
<feature type="signal peptide" evidence="2">
    <location>
        <begin position="1"/>
        <end position="19"/>
    </location>
</feature>
<dbReference type="FunCoup" id="A0A671VJJ1">
    <property type="interactions" value="1039"/>
</dbReference>
<evidence type="ECO:0000256" key="1">
    <source>
        <dbReference type="SAM" id="MobiDB-lite"/>
    </source>
</evidence>
<evidence type="ECO:0000313" key="3">
    <source>
        <dbReference type="Ensembl" id="ENSSAUP00010026645.1"/>
    </source>
</evidence>
<evidence type="ECO:0000313" key="4">
    <source>
        <dbReference type="Proteomes" id="UP000472265"/>
    </source>
</evidence>
<gene>
    <name evidence="3" type="primary">ccdc3b</name>
</gene>
<organism evidence="3 4">
    <name type="scientific">Sparus aurata</name>
    <name type="common">Gilthead sea bream</name>
    <dbReference type="NCBI Taxonomy" id="8175"/>
    <lineage>
        <taxon>Eukaryota</taxon>
        <taxon>Metazoa</taxon>
        <taxon>Chordata</taxon>
        <taxon>Craniata</taxon>
        <taxon>Vertebrata</taxon>
        <taxon>Euteleostomi</taxon>
        <taxon>Actinopterygii</taxon>
        <taxon>Neopterygii</taxon>
        <taxon>Teleostei</taxon>
        <taxon>Neoteleostei</taxon>
        <taxon>Acanthomorphata</taxon>
        <taxon>Eupercaria</taxon>
        <taxon>Spariformes</taxon>
        <taxon>Sparidae</taxon>
        <taxon>Sparus</taxon>
    </lineage>
</organism>
<sequence>MWIILAFVLAAAGPWGSKGCQLPHDWRPQTEACRAELAQIIVYAKVLALHKESYSVYNYLPWQYDTDLFFSAEIELLCDQAWGSMLEVPAGSRFNVTGLGYFPCFSYSVTQNNNYYFFLRMDENYNIVPHGVNFQDPIFPDTAEMHRTFASLFQFSNCTAGTQVHSYTPEWEAQEDSRLLCSAVQKALFEEEERVRTLSQQVRSLEKANDHLREKVKNMKRQLRQVQREMTKEQQTLNLKQLYEPKTSQTNPDQDTNQDRKNTPLKKVLSKRLKK</sequence>
<keyword evidence="4" id="KW-1185">Reference proteome</keyword>